<dbReference type="Proteomes" id="UP000652761">
    <property type="component" value="Unassembled WGS sequence"/>
</dbReference>
<sequence>MNSNNYNKKGHTQRTCKKATLNSHSTRALMLTTHASGNALRTNCDNNRPAMNSCDSESLPEETRAVSLANKAQ</sequence>
<dbReference type="EMBL" id="NMUH01003640">
    <property type="protein sequence ID" value="MQM06496.1"/>
    <property type="molecule type" value="Genomic_DNA"/>
</dbReference>
<organism evidence="2 3">
    <name type="scientific">Colocasia esculenta</name>
    <name type="common">Wild taro</name>
    <name type="synonym">Arum esculentum</name>
    <dbReference type="NCBI Taxonomy" id="4460"/>
    <lineage>
        <taxon>Eukaryota</taxon>
        <taxon>Viridiplantae</taxon>
        <taxon>Streptophyta</taxon>
        <taxon>Embryophyta</taxon>
        <taxon>Tracheophyta</taxon>
        <taxon>Spermatophyta</taxon>
        <taxon>Magnoliopsida</taxon>
        <taxon>Liliopsida</taxon>
        <taxon>Araceae</taxon>
        <taxon>Aroideae</taxon>
        <taxon>Colocasieae</taxon>
        <taxon>Colocasia</taxon>
    </lineage>
</organism>
<keyword evidence="3" id="KW-1185">Reference proteome</keyword>
<feature type="region of interest" description="Disordered" evidence="1">
    <location>
        <begin position="39"/>
        <end position="73"/>
    </location>
</feature>
<proteinExistence type="predicted"/>
<feature type="region of interest" description="Disordered" evidence="1">
    <location>
        <begin position="1"/>
        <end position="22"/>
    </location>
</feature>
<protein>
    <submittedName>
        <fullName evidence="2">Uncharacterized protein</fullName>
    </submittedName>
</protein>
<name>A0A843WFE7_COLES</name>
<feature type="compositionally biased region" description="Polar residues" evidence="1">
    <location>
        <begin position="39"/>
        <end position="56"/>
    </location>
</feature>
<reference evidence="2" key="1">
    <citation type="submission" date="2017-07" db="EMBL/GenBank/DDBJ databases">
        <title>Taro Niue Genome Assembly and Annotation.</title>
        <authorList>
            <person name="Atibalentja N."/>
            <person name="Keating K."/>
            <person name="Fields C.J."/>
        </authorList>
    </citation>
    <scope>NUCLEOTIDE SEQUENCE</scope>
    <source>
        <strain evidence="2">Niue_2</strain>
        <tissue evidence="2">Leaf</tissue>
    </source>
</reference>
<gene>
    <name evidence="2" type="ORF">Taro_039319</name>
</gene>
<accession>A0A843WFE7</accession>
<evidence type="ECO:0000313" key="3">
    <source>
        <dbReference type="Proteomes" id="UP000652761"/>
    </source>
</evidence>
<dbReference type="AlphaFoldDB" id="A0A843WFE7"/>
<evidence type="ECO:0000256" key="1">
    <source>
        <dbReference type="SAM" id="MobiDB-lite"/>
    </source>
</evidence>
<evidence type="ECO:0000313" key="2">
    <source>
        <dbReference type="EMBL" id="MQM06496.1"/>
    </source>
</evidence>
<comment type="caution">
    <text evidence="2">The sequence shown here is derived from an EMBL/GenBank/DDBJ whole genome shotgun (WGS) entry which is preliminary data.</text>
</comment>
<feature type="compositionally biased region" description="Basic residues" evidence="1">
    <location>
        <begin position="8"/>
        <end position="17"/>
    </location>
</feature>